<keyword evidence="1" id="KW-0175">Coiled coil</keyword>
<gene>
    <name evidence="4" type="ORF">Tci_025321</name>
</gene>
<evidence type="ECO:0000259" key="3">
    <source>
        <dbReference type="Pfam" id="PF07727"/>
    </source>
</evidence>
<dbReference type="CDD" id="cd09272">
    <property type="entry name" value="RNase_HI_RT_Ty1"/>
    <property type="match status" value="1"/>
</dbReference>
<dbReference type="AlphaFoldDB" id="A0A6L2KUR0"/>
<keyword evidence="4" id="KW-0695">RNA-directed DNA polymerase</keyword>
<evidence type="ECO:0000313" key="4">
    <source>
        <dbReference type="EMBL" id="GEU53343.1"/>
    </source>
</evidence>
<protein>
    <submittedName>
        <fullName evidence="4">Putative reverse transcriptase, RNA-dependent DNA polymerase</fullName>
    </submittedName>
</protein>
<keyword evidence="4" id="KW-0808">Transferase</keyword>
<dbReference type="SUPFAM" id="SSF90250">
    <property type="entry name" value="Troponin coil-coiled subunits"/>
    <property type="match status" value="1"/>
</dbReference>
<dbReference type="InterPro" id="IPR038077">
    <property type="entry name" value="Troponin_sf"/>
</dbReference>
<accession>A0A6L2KUR0</accession>
<feature type="coiled-coil region" evidence="1">
    <location>
        <begin position="810"/>
        <end position="844"/>
    </location>
</feature>
<evidence type="ECO:0000256" key="2">
    <source>
        <dbReference type="SAM" id="MobiDB-lite"/>
    </source>
</evidence>
<feature type="domain" description="Reverse transcriptase Ty1/copia-type" evidence="3">
    <location>
        <begin position="288"/>
        <end position="426"/>
    </location>
</feature>
<dbReference type="PANTHER" id="PTHR11439">
    <property type="entry name" value="GAG-POL-RELATED RETROTRANSPOSON"/>
    <property type="match status" value="1"/>
</dbReference>
<keyword evidence="4" id="KW-0548">Nucleotidyltransferase</keyword>
<name>A0A6L2KUR0_TANCI</name>
<feature type="region of interest" description="Disordered" evidence="2">
    <location>
        <begin position="744"/>
        <end position="789"/>
    </location>
</feature>
<feature type="compositionally biased region" description="Basic and acidic residues" evidence="2">
    <location>
        <begin position="763"/>
        <end position="779"/>
    </location>
</feature>
<organism evidence="4">
    <name type="scientific">Tanacetum cinerariifolium</name>
    <name type="common">Dalmatian daisy</name>
    <name type="synonym">Chrysanthemum cinerariifolium</name>
    <dbReference type="NCBI Taxonomy" id="118510"/>
    <lineage>
        <taxon>Eukaryota</taxon>
        <taxon>Viridiplantae</taxon>
        <taxon>Streptophyta</taxon>
        <taxon>Embryophyta</taxon>
        <taxon>Tracheophyta</taxon>
        <taxon>Spermatophyta</taxon>
        <taxon>Magnoliopsida</taxon>
        <taxon>eudicotyledons</taxon>
        <taxon>Gunneridae</taxon>
        <taxon>Pentapetalae</taxon>
        <taxon>asterids</taxon>
        <taxon>campanulids</taxon>
        <taxon>Asterales</taxon>
        <taxon>Asteraceae</taxon>
        <taxon>Asteroideae</taxon>
        <taxon>Anthemideae</taxon>
        <taxon>Anthemidinae</taxon>
        <taxon>Tanacetum</taxon>
    </lineage>
</organism>
<feature type="compositionally biased region" description="Basic residues" evidence="2">
    <location>
        <begin position="753"/>
        <end position="762"/>
    </location>
</feature>
<feature type="compositionally biased region" description="Basic and acidic residues" evidence="2">
    <location>
        <begin position="871"/>
        <end position="880"/>
    </location>
</feature>
<evidence type="ECO:0000256" key="1">
    <source>
        <dbReference type="SAM" id="Coils"/>
    </source>
</evidence>
<dbReference type="Pfam" id="PF07727">
    <property type="entry name" value="RVT_2"/>
    <property type="match status" value="1"/>
</dbReference>
<comment type="caution">
    <text evidence="4">The sequence shown here is derived from an EMBL/GenBank/DDBJ whole genome shotgun (WGS) entry which is preliminary data.</text>
</comment>
<dbReference type="PANTHER" id="PTHR11439:SF495">
    <property type="entry name" value="REVERSE TRANSCRIPTASE, RNA-DEPENDENT DNA POLYMERASE-RELATED"/>
    <property type="match status" value="1"/>
</dbReference>
<sequence length="888" mass="101873">MIVEDTLNIRFLENEPNVKGNGPDWLFDIDSLTISMNYEPFVAGKQTNGIVGTKDNIVAGQAEKKKEPEQEYILIPICTTNLLISQGPKDSAVDTGKKATEVDESQVLDNGGQDDQVTRNYHLQILLHHHTLMLLELLLVLMHLRNILLNDFSPFKNAFSIPHVPIVTPINDTRIFGNAYDDEAMKKEVDMNNLDSSYTIPDAPLTKFLKDHPKDQVIGSIETPVQTRQMTKINEEHDPSWVEAMQDELLQFKLLKVWTLVDLPKDKWEIGTKWVFRNKKDERGIMWKIGTKWVFRNKKDERGIMVKNKARLVALGHTQEECIDYDEVFAPVARIKAIRLYLAYASFKDFIVYQIDVKSAFLFGKIEDEVYVCQPPGFEDPNFPNKVYKVEKALYGLHQVPRAWPDITFVVYACARFQVTPKTSHLHAMKRIFRYLKGQPKLGLWYPRDSPFDLEAYSNSDYAGASLDRKSTTGGCQILGKRLISWHCKKQTIVANFTTEAEYVAASCCGQVIWIQNQMLDYGFNLMNTKTYIDNESTIYIVKNPVFYSKTKHIEIRHHFIRDSYEKKLIQVIKIHTDHNVADLLTKAFDVGRFNFLNDGIQVSVVGLTYYWLSKAVWMDLAYTYCCQMKVHAARHNLMLLVLGTTCLPNDAIFEGLARMGAKTTVWNEFNSTMASAIICLANNQKLNFSKYIVENMVKNLEAGVKFYMFPRFVQVFVNHQLGDMSHHKEIFSTSLSLRRHTILTQPSSSQPQRKHKPRRKQREATEVPHTKPQAEERVPTPSHDLLPSGEDRLQLNELMDICTKLSDMVLSLEQTKTNQATEIEKLKKRVKKLEGKKKKTTHGLKRLYKVGLSARVESSEDEDGLGAQKDTSKQGRIAEIDANEDIF</sequence>
<dbReference type="GO" id="GO:0003964">
    <property type="term" value="F:RNA-directed DNA polymerase activity"/>
    <property type="evidence" value="ECO:0007669"/>
    <property type="project" value="UniProtKB-KW"/>
</dbReference>
<reference evidence="4" key="1">
    <citation type="journal article" date="2019" name="Sci. Rep.">
        <title>Draft genome of Tanacetum cinerariifolium, the natural source of mosquito coil.</title>
        <authorList>
            <person name="Yamashiro T."/>
            <person name="Shiraishi A."/>
            <person name="Satake H."/>
            <person name="Nakayama K."/>
        </authorList>
    </citation>
    <scope>NUCLEOTIDE SEQUENCE</scope>
</reference>
<proteinExistence type="predicted"/>
<dbReference type="InterPro" id="IPR013103">
    <property type="entry name" value="RVT_2"/>
</dbReference>
<feature type="region of interest" description="Disordered" evidence="2">
    <location>
        <begin position="854"/>
        <end position="888"/>
    </location>
</feature>
<dbReference type="EMBL" id="BKCJ010003158">
    <property type="protein sequence ID" value="GEU53343.1"/>
    <property type="molecule type" value="Genomic_DNA"/>
</dbReference>